<dbReference type="PROSITE" id="PS50235">
    <property type="entry name" value="USP_3"/>
    <property type="match status" value="1"/>
</dbReference>
<dbReference type="Proteomes" id="UP001642484">
    <property type="component" value="Unassembled WGS sequence"/>
</dbReference>
<evidence type="ECO:0000259" key="2">
    <source>
        <dbReference type="PROSITE" id="PS50235"/>
    </source>
</evidence>
<dbReference type="InterPro" id="IPR018200">
    <property type="entry name" value="USP_CS"/>
</dbReference>
<dbReference type="Gene3D" id="1.20.120.1750">
    <property type="match status" value="1"/>
</dbReference>
<protein>
    <recommendedName>
        <fullName evidence="2">USP domain-containing protein</fullName>
    </recommendedName>
</protein>
<dbReference type="SUPFAM" id="SSF52540">
    <property type="entry name" value="P-loop containing nucleoside triphosphate hydrolases"/>
    <property type="match status" value="2"/>
</dbReference>
<evidence type="ECO:0000256" key="1">
    <source>
        <dbReference type="SAM" id="MobiDB-lite"/>
    </source>
</evidence>
<dbReference type="Gene3D" id="3.90.70.10">
    <property type="entry name" value="Cysteine proteinases"/>
    <property type="match status" value="1"/>
</dbReference>
<gene>
    <name evidence="3" type="ORF">CCMP2556_LOCUS34997</name>
</gene>
<dbReference type="CDD" id="cd02257">
    <property type="entry name" value="Peptidase_C19"/>
    <property type="match status" value="1"/>
</dbReference>
<feature type="region of interest" description="Disordered" evidence="1">
    <location>
        <begin position="4044"/>
        <end position="4064"/>
    </location>
</feature>
<dbReference type="Pfam" id="PF00443">
    <property type="entry name" value="UCH"/>
    <property type="match status" value="1"/>
</dbReference>
<dbReference type="InterPro" id="IPR028889">
    <property type="entry name" value="USP"/>
</dbReference>
<dbReference type="InterPro" id="IPR031248">
    <property type="entry name" value="RNF213"/>
</dbReference>
<dbReference type="InterPro" id="IPR003593">
    <property type="entry name" value="AAA+_ATPase"/>
</dbReference>
<evidence type="ECO:0000313" key="4">
    <source>
        <dbReference type="Proteomes" id="UP001642484"/>
    </source>
</evidence>
<evidence type="ECO:0000313" key="3">
    <source>
        <dbReference type="EMBL" id="CAK9071171.1"/>
    </source>
</evidence>
<dbReference type="CDD" id="cd00009">
    <property type="entry name" value="AAA"/>
    <property type="match status" value="1"/>
</dbReference>
<dbReference type="SUPFAM" id="SSF54001">
    <property type="entry name" value="Cysteine proteinases"/>
    <property type="match status" value="1"/>
</dbReference>
<accession>A0ABP0P553</accession>
<proteinExistence type="predicted"/>
<feature type="region of interest" description="Disordered" evidence="1">
    <location>
        <begin position="2804"/>
        <end position="2859"/>
    </location>
</feature>
<feature type="domain" description="USP" evidence="2">
    <location>
        <begin position="1565"/>
        <end position="1855"/>
    </location>
</feature>
<dbReference type="InterPro" id="IPR038765">
    <property type="entry name" value="Papain-like_cys_pep_sf"/>
</dbReference>
<dbReference type="PANTHER" id="PTHR22605">
    <property type="entry name" value="RZ-TYPE DOMAIN-CONTAINING PROTEIN"/>
    <property type="match status" value="1"/>
</dbReference>
<organism evidence="3 4">
    <name type="scientific">Durusdinium trenchii</name>
    <dbReference type="NCBI Taxonomy" id="1381693"/>
    <lineage>
        <taxon>Eukaryota</taxon>
        <taxon>Sar</taxon>
        <taxon>Alveolata</taxon>
        <taxon>Dinophyceae</taxon>
        <taxon>Suessiales</taxon>
        <taxon>Symbiodiniaceae</taxon>
        <taxon>Durusdinium</taxon>
    </lineage>
</organism>
<comment type="caution">
    <text evidence="3">The sequence shown here is derived from an EMBL/GenBank/DDBJ whole genome shotgun (WGS) entry which is preliminary data.</text>
</comment>
<dbReference type="InterPro" id="IPR027417">
    <property type="entry name" value="P-loop_NTPase"/>
</dbReference>
<dbReference type="InterPro" id="IPR001394">
    <property type="entry name" value="Peptidase_C19_UCH"/>
</dbReference>
<keyword evidence="4" id="KW-1185">Reference proteome</keyword>
<dbReference type="PROSITE" id="PS00973">
    <property type="entry name" value="USP_2"/>
    <property type="match status" value="1"/>
</dbReference>
<name>A0ABP0P553_9DINO</name>
<sequence>MAVILTSPWPFPAAAQAQPLRLNKKAEAQRIWEQQSAQVLLYQGAPGPGGAGPSSGKSTSIRRLCRANELDPLQCHLHEGFTAKDFIETEIRSAIFAGQFRQVALHIDLSAYSDFQVAKTFLRNLLLCQVLYDASTGQMVSIPLESTVHVEIGALAGKRDIHALKSYATEELLHSKFPEVPIDQLNLKMIYPILGILGKDCTNEVRNAPLRCGEEAFGEVPALEDDDVELLGVAQSTQATQAPVLAESPAVALRLMHAFLQPHPLEGLGGRKLIDIRPSEVEQLQRLANYGGPELEKLFHDLSPGGFEVDVRRFPDPPNAEGTLQAFASHFGLLVRQEFTKAHEDLILRRVSILAAFMARSYLFKSTEDPSVMRIGSLLVECVGVGLKQLSRGEEVCIHFVPPYTGRSSDDFQFFLPSLSWDAERSGQCPRGPACECNRVRRQLLQQLPCQVLTVDPSLGMSLESALEDERQGVQALSCAFGIEARQVQELLEHEGYILTRDFTGRILELLARWRCRLPVILVGESGTGKTRALELLTLLLLESQQVRPNIPKDVYDYMRNKLRRAKDQASADPVVQAVENEMNVLLEEGFTLQGFKDLLTNPVLYRQRAMDGERNLQAALFTREELVREMLKKVEVSPRFDIGLLHMLLRMGSVPDLEDIQRSKDRWRRMDHAAKEQERSGTTFDIFCRAAGGEGDFEVNDQAVRLACDVVACLPTNQFFFRVQVHAAMTAEQIQEQLQPALDACRREPEMTVVAFLDEVNTSSCLGFVKAILCDQLLAPNPNLFLVAAANPYREEASKEDLVLRGSATVMRDFFQVHPLPPSLAVYEWKWRSCLSSLTGQRTAEEADEERYALLLLRKMTQRHAEMQISDHDALLFAAAIAAAQRFMRDKLESSSAVSQRDVIRAIRLWRFFWQRHVLNSDSAPRGTRLRASRALLLSFGMTYYVGLNSEQRKLFVKTICGYFEEIKAAETSGSVDLPEVLEEEMSLYMEHIDPGPGIAFTKALKENVFAIVVGIECNIPVMIVGMPGTGKTLAVNVATNVLRGDRSVPFFRQFQDVANSVFRYQCSKESTSKQIHELFENALRFKQQADSSTRRCPVVFIDEAALPPESMESLKAMHYWIDQGELFCCVLANKPLDAAKRNRCLQVFRDEADGEDLKVLAANCLGVSLEDPSSAAVVSGFCGAFREISRGQEKGSPLRIFHLRDFHHCLRYLRQRNLVQGGSVRARDVLHSLERNFGGLRPEDFRTLAGIVFKHLEDATGGAVSQPDWATLRSTVDVIREALEDLPKLEDVDQPDFAPCRYKLLIDETEDGSGLRILRSIGLLGGAPVLEVSDLQTDRNQLHRSQIVNEIRRAAEREGTCIITDFDEVLDGFYDLLNLRFQRIQLGDQMNLAATVASGSYSVLTPVHPRFQLVVSIKASDLEQTPLPFLNRFEKFYLTLADVASFKAFDLCHGQISHQMLQNYILQPVRDRLEELVQLIGPASLIGYRAATMDSAILETLQNQEVSEALVKLAATWQDRGSIAARGPRKFESESTGSLPGDLSERQLADIQQQKALSRMRCHGFQNAGSTCYLQACLVLLTLHENLWLGKSDSTISKTLHDIMKRSRLNTVSMEPVMLLEQELKQVGIVAGRQQEDAATTLEGLLDHCGGLKLPLRTETRALPSHDLEDAAVKVLPQAESSEYVLRVPLQGVPRLELLLSAAVQAQVAADTELETETGTLKLPAGSALRMKQRLEGQLPPRLLPICLERWSISGSLMQKNQVQLFVPLEGLELPLLAPSQGRLLVESSECWTYNLRSFVVHIGRTLDSGHYVTYWHSQDGWIEINDASERSIDATTAERKAGDAYLLIYELAGYQGVRTLSGHIPGKQETLRQHQLDAVAAIALGAAGRLMNLAPSEAVLSNMKSLPQELLRGYVLRPHTGLGSLLTHMAHMDCVDRGPRCLVFTRDVLGLHDPLQREDAEIQAMPRSRQEAIALLESRRGKGKPLMVLCRLGATNGGDVECTHRGIDQLRRLADDRDVQGLVVVLLLPPWKLHVAACYQAVFMQSWQIFHLDSLDDSESPGLVSSLLERSEERSSPILHHAVSTVPGGSTPATPSGHSFTTPVTTPVTASVTAPIHSSAEHAELYRDLWTAVGYLTPSESLRSFAEEWLHPAAAFYRADASLQQRVEPLWALLSSPSFKVLLDHLQRIRSEGLYGVSLEQEATVVAQEIMGMKVNQNRPMLCLQTVVRNKCVEKLVSVLAAALRVFCDQGGLKQLVELGNDAVSVTEAYLQMRFASQDAWPAKLTAVFLMPSSNNQYLTCFADLFEKLQECFLDVKAESPSRELQEMLQHTTAAWSKHPFCEVSERVANSGAMHASYCSYLAECLGLPKSAAKLLSKERSLPAVHVFAWYHRLDLSALGLLYQDEVLDDMIQDLQLDQNGNFGQHLADFVLESLEKQLREVSEGCHAKQQLDSWHHSFEAARAMLRGRLALSNKLNQKLGLLSFFSDLIPCLLLHPGGDRILCQLLSEDPRSRGGLQRKCLKTLASQLRDGFQPNSNDLQPNSDRSTVICSARIALQHILEDILWPLRHARDDHVARTFEDVVTFVLDIVDNHGLFAGCYDVVTPALGASAVQALLEVIQQKLDTHPQLIQLFSKSFSHRVQGCSSQVELPLSLHVWIEWPQHDRQMMSTDLPNLLYLALCTPVGRELLKIAEGALARFHLDRASSSGTASGGISFPLVRSVAFSHLLLDEVAAIVANGQWTSEEAKNILQDLCSLGINTPEMLLFFDALVSHAGSTAAAGRALRRLLDVRSPHSNAELSDWAGALEKPERGAGGVGEDPWDDLPVKGMPGYEDEKRRRQREDQEQERLDQLQVSQGGRHCPHCNRVIQQNGGCDQMLCGGHAHTNPLHREGCGREFFWSQARPYQPSVLETRQPPGFSAIATWLMDTDDFISDVADRAAEVALHGLAPADRRYAFANAAACVLLKRGQQKPNLAQALMSKQSLQATLGFEDPSLVPVAGMLCDASAVSASKSLTASLLLGRDGWESTVGTAQKLRNTVVNLLVAVLGGPDNNHLSMLLLKPLHMMNTFPVGFVFGELPGPEGYHFDCGCVLDQQGRASRNRPPLENTHLHFVNFCSWAMLSVGLLIFPQTRAQIQEVLTLRYIREVDPEGLSDVADVACSYAMNFALRCFECVGLCQQLPEDDRALCFFELFHRFRQRAVGLHPALARTFATSDTRHVYEDFWKTLIDQVLEELPQLREEVLRTSQAQEQLLHLQEFRASRSYMHRFFRSFELCSLAVPTAPELSFVSALVTRQEQLAHLPLLGQIVVIQNWISDRLHGIVPESCLDQPLVKLVKQKQKDAEEERHCKRVLCHFESFVKSWKRFYRENEGRLPVECQAGRAALGMETQDSLLEAIDDEDDGTKLPLRFFVNGDEKCQSQVVAEYLCSLWNEMIAAAAAVLRESGGNCELWAGRMERSIPLGLADLLFQDQITEALKSNAFLRRSILRHLRGARGVIAPLVDWTAVQQEILSSAWVHRVQKLDLPPFSRFWPRPETKAVSFDSTAPLDAEVEERVMEFLAQLPLVELQSCREEIARISLHVGDADPRKLVLEMEEISQLRAVLPEQVTALLRGIRVGALNGLREILDQENGEFSHLSKVFMAAPPTEIDLTASLARHFRIRTEATRTVHELAGRDADLRETITNLEESGFCAHLLTSPNTPLLEVYQAVFQCEGVLSQLPCQILGCHLVAVLQSLRVLLRKVRARKCALDRCTCWNPREGIQALSSWAEDESRGPWWEDPAGSEEVTNAAEDVAIVTLAPETMLPWVCWACGTEEIPSHLVHALDPQLRHVLEHCGLKVEEKARPPGDPLEAERKLSKLLDLFEKQVNEFGTVKNSSWQSSLSVKVAHLRTLLDYKECCREKLDEELWRLASSRLGLQGDCALRGAWRRFVGGFAAHASEELEEAVRRVVELPLIVSIIKDAEKYTLEGSKVLLRYKNHYYQLDLIPEPQAEAADAGSIDDPLQGEGVAEPRSLTQRFLRFCASMADRSCRKRLAEKPIQQLEEESGGRNEGAALQKEGC</sequence>
<dbReference type="SMART" id="SM00382">
    <property type="entry name" value="AAA"/>
    <property type="match status" value="2"/>
</dbReference>
<feature type="compositionally biased region" description="Basic and acidic residues" evidence="1">
    <location>
        <begin position="2837"/>
        <end position="2854"/>
    </location>
</feature>
<dbReference type="EMBL" id="CAXAMN010022596">
    <property type="protein sequence ID" value="CAK9071171.1"/>
    <property type="molecule type" value="Genomic_DNA"/>
</dbReference>
<dbReference type="PANTHER" id="PTHR22605:SF1">
    <property type="entry name" value="RZ-TYPE DOMAIN-CONTAINING PROTEIN"/>
    <property type="match status" value="1"/>
</dbReference>
<dbReference type="Gene3D" id="3.40.50.300">
    <property type="entry name" value="P-loop containing nucleotide triphosphate hydrolases"/>
    <property type="match status" value="1"/>
</dbReference>
<reference evidence="3 4" key="1">
    <citation type="submission" date="2024-02" db="EMBL/GenBank/DDBJ databases">
        <authorList>
            <person name="Chen Y."/>
            <person name="Shah S."/>
            <person name="Dougan E. K."/>
            <person name="Thang M."/>
            <person name="Chan C."/>
        </authorList>
    </citation>
    <scope>NUCLEOTIDE SEQUENCE [LARGE SCALE GENOMIC DNA]</scope>
</reference>